<dbReference type="PROSITE" id="PS00108">
    <property type="entry name" value="PROTEIN_KINASE_ST"/>
    <property type="match status" value="1"/>
</dbReference>
<dbReference type="SMART" id="SM00220">
    <property type="entry name" value="S_TKc"/>
    <property type="match status" value="1"/>
</dbReference>
<dbReference type="InterPro" id="IPR051681">
    <property type="entry name" value="Ser/Thr_Kinases-Pseudokinases"/>
</dbReference>
<dbReference type="KEGG" id="cre:CHLRE_17g717100v5"/>
<evidence type="ECO:0000313" key="9">
    <source>
        <dbReference type="EMBL" id="PNW70373.1"/>
    </source>
</evidence>
<keyword evidence="2" id="KW-0808">Transferase</keyword>
<evidence type="ECO:0000256" key="2">
    <source>
        <dbReference type="ARBA" id="ARBA00022679"/>
    </source>
</evidence>
<reference evidence="9 10" key="1">
    <citation type="journal article" date="2007" name="Science">
        <title>The Chlamydomonas genome reveals the evolution of key animal and plant functions.</title>
        <authorList>
            <person name="Merchant S.S."/>
            <person name="Prochnik S.E."/>
            <person name="Vallon O."/>
            <person name="Harris E.H."/>
            <person name="Karpowicz S.J."/>
            <person name="Witman G.B."/>
            <person name="Terry A."/>
            <person name="Salamov A."/>
            <person name="Fritz-Laylin L.K."/>
            <person name="Marechal-Drouard L."/>
            <person name="Marshall W.F."/>
            <person name="Qu L.H."/>
            <person name="Nelson D.R."/>
            <person name="Sanderfoot A.A."/>
            <person name="Spalding M.H."/>
            <person name="Kapitonov V.V."/>
            <person name="Ren Q."/>
            <person name="Ferris P."/>
            <person name="Lindquist E."/>
            <person name="Shapiro H."/>
            <person name="Lucas S.M."/>
            <person name="Grimwood J."/>
            <person name="Schmutz J."/>
            <person name="Cardol P."/>
            <person name="Cerutti H."/>
            <person name="Chanfreau G."/>
            <person name="Chen C.L."/>
            <person name="Cognat V."/>
            <person name="Croft M.T."/>
            <person name="Dent R."/>
            <person name="Dutcher S."/>
            <person name="Fernandez E."/>
            <person name="Fukuzawa H."/>
            <person name="Gonzalez-Ballester D."/>
            <person name="Gonzalez-Halphen D."/>
            <person name="Hallmann A."/>
            <person name="Hanikenne M."/>
            <person name="Hippler M."/>
            <person name="Inwood W."/>
            <person name="Jabbari K."/>
            <person name="Kalanon M."/>
            <person name="Kuras R."/>
            <person name="Lefebvre P.A."/>
            <person name="Lemaire S.D."/>
            <person name="Lobanov A.V."/>
            <person name="Lohr M."/>
            <person name="Manuell A."/>
            <person name="Meier I."/>
            <person name="Mets L."/>
            <person name="Mittag M."/>
            <person name="Mittelmeier T."/>
            <person name="Moroney J.V."/>
            <person name="Moseley J."/>
            <person name="Napoli C."/>
            <person name="Nedelcu A.M."/>
            <person name="Niyogi K."/>
            <person name="Novoselov S.V."/>
            <person name="Paulsen I.T."/>
            <person name="Pazour G."/>
            <person name="Purton S."/>
            <person name="Ral J.P."/>
            <person name="Riano-Pachon D.M."/>
            <person name="Riekhof W."/>
            <person name="Rymarquis L."/>
            <person name="Schroda M."/>
            <person name="Stern D."/>
            <person name="Umen J."/>
            <person name="Willows R."/>
            <person name="Wilson N."/>
            <person name="Zimmer S.L."/>
            <person name="Allmer J."/>
            <person name="Balk J."/>
            <person name="Bisova K."/>
            <person name="Chen C.J."/>
            <person name="Elias M."/>
            <person name="Gendler K."/>
            <person name="Hauser C."/>
            <person name="Lamb M.R."/>
            <person name="Ledford H."/>
            <person name="Long J.C."/>
            <person name="Minagawa J."/>
            <person name="Page M.D."/>
            <person name="Pan J."/>
            <person name="Pootakham W."/>
            <person name="Roje S."/>
            <person name="Rose A."/>
            <person name="Stahlberg E."/>
            <person name="Terauchi A.M."/>
            <person name="Yang P."/>
            <person name="Ball S."/>
            <person name="Bowler C."/>
            <person name="Dieckmann C.L."/>
            <person name="Gladyshev V.N."/>
            <person name="Green P."/>
            <person name="Jorgensen R."/>
            <person name="Mayfield S."/>
            <person name="Mueller-Roeber B."/>
            <person name="Rajamani S."/>
            <person name="Sayre R.T."/>
            <person name="Brokstein P."/>
            <person name="Dubchak I."/>
            <person name="Goodstein D."/>
            <person name="Hornick L."/>
            <person name="Huang Y.W."/>
            <person name="Jhaveri J."/>
            <person name="Luo Y."/>
            <person name="Martinez D."/>
            <person name="Ngau W.C."/>
            <person name="Otillar B."/>
            <person name="Poliakov A."/>
            <person name="Porter A."/>
            <person name="Szajkowski L."/>
            <person name="Werner G."/>
            <person name="Zhou K."/>
            <person name="Grigoriev I.V."/>
            <person name="Rokhsar D.S."/>
            <person name="Grossman A.R."/>
        </authorList>
    </citation>
    <scope>NUCLEOTIDE SEQUENCE [LARGE SCALE GENOMIC DNA]</scope>
    <source>
        <strain evidence="10">CC-503</strain>
        <strain evidence="9">CC-503 cw92 mt+</strain>
    </source>
</reference>
<sequence length="688" mass="74050">MDAVQYQLDPRWIKQPQQQQQQPMVGVGVSPGPGTPTGTSREQSFSNRANSFRRPPSHQDSFRNDTSSMSIVFNANWVKILNPIGEGAFSRVYEGIYTNPDTLEESVVAVKILKKNMLKRRSDCLRFIKEAKIMTKICHRNIVACYGIGKYDDEDDQNPGSLFIVQELVRGGNLLHKVYKQMLNRHKCVYTSAEALEWLCDVAAGMEYLHSTSEIKPMIIHRDLKLENIMLMPDDGPTGTIAKLVDFGLHKVIDDRIKKVVKRVMSEANMGGMLGRRHMQQQQADGEAGEEEDELEAALAQQRREQAAMLAATAAGPGPGPAAAANGVASPTSGTSTSRLRRAAGDVGSASAMPAVSEDGEEEEEEAAAAPAAATNGSSFTRSPLGRPAPAPIPEDGAAAPPADGLGAADPVRRLRAPPKKQNSMQKLMAKMKEIKLRVTGKMADTAVAGVEGGGAAGAASPAQPAAAADAAARLAAAAAADAAAAAAAADPEAADKAAKMAANEALLNKMIAQQNSTMAATEKAQIMDDLGIMAGPAAGDKKRAPPRRAVTWVNEVRYNLTEAVGSWAYMAPEVVLGQPYNEKVDVFSFGVILFEVLNRKLMLVDEIKNDPRKDAQAYAERVARGFRPEVPRRWPDDLRELITMCWAQDPHLRPNFTAVVDMLDEIVASGCVAKLDIMYWSRPGGFA</sequence>
<dbReference type="EMBL" id="CM008978">
    <property type="protein sequence ID" value="PNW70373.1"/>
    <property type="molecule type" value="Genomic_DNA"/>
</dbReference>
<dbReference type="GeneID" id="5729282"/>
<dbReference type="GO" id="GO:0005524">
    <property type="term" value="F:ATP binding"/>
    <property type="evidence" value="ECO:0007669"/>
    <property type="project" value="UniProtKB-UniRule"/>
</dbReference>
<evidence type="ECO:0000256" key="4">
    <source>
        <dbReference type="ARBA" id="ARBA00022777"/>
    </source>
</evidence>
<reference evidence="9" key="2">
    <citation type="submission" date="2017-07" db="EMBL/GenBank/DDBJ databases">
        <title>WGS assembly of Chlamydomonas reinhardtii.</title>
        <authorList>
            <consortium name="Chlamydomonas Annotation Team"/>
            <consortium name="JGI Annotation Team"/>
            <person name="Merchant S.S."/>
            <person name="Prochnik S.E."/>
            <person name="Vallon O."/>
            <person name="Harris E.H."/>
            <person name="Karpowicz S.J."/>
            <person name="Witman G.B."/>
            <person name="Terry A."/>
            <person name="Salamov A."/>
            <person name="Fritz-Laylin L.K."/>
            <person name="Marechal-Drouard L."/>
            <person name="Marshall W.F."/>
            <person name="Qu L.H."/>
            <person name="Nelson D.R."/>
            <person name="Sanderfoot A.A."/>
            <person name="Spalding M.H."/>
            <person name="Kapitonov V.V."/>
            <person name="Ren Q."/>
            <person name="Ferris P."/>
            <person name="Lindquist E."/>
            <person name="Shapiro H."/>
            <person name="Lucas S.M."/>
            <person name="Grimwood J."/>
            <person name="Schmutz J."/>
            <person name="Grigoriev I.V."/>
            <person name="Rokhsar D.S."/>
        </authorList>
    </citation>
    <scope>NUCLEOTIDE SEQUENCE</scope>
    <source>
        <strain evidence="9">CC-503 cw92 mt+</strain>
    </source>
</reference>
<dbReference type="InterPro" id="IPR001245">
    <property type="entry name" value="Ser-Thr/Tyr_kinase_cat_dom"/>
</dbReference>
<gene>
    <name evidence="9" type="ORF">CHLRE_17g717100v5</name>
</gene>
<feature type="domain" description="Protein kinase" evidence="8">
    <location>
        <begin position="78"/>
        <end position="668"/>
    </location>
</feature>
<evidence type="ECO:0000256" key="7">
    <source>
        <dbReference type="SAM" id="MobiDB-lite"/>
    </source>
</evidence>
<name>A0A2K3CQ32_CHLRE</name>
<dbReference type="OrthoDB" id="533029at2759"/>
<dbReference type="PROSITE" id="PS50011">
    <property type="entry name" value="PROTEIN_KINASE_DOM"/>
    <property type="match status" value="1"/>
</dbReference>
<dbReference type="GO" id="GO:0004674">
    <property type="term" value="F:protein serine/threonine kinase activity"/>
    <property type="evidence" value="ECO:0000318"/>
    <property type="project" value="GO_Central"/>
</dbReference>
<evidence type="ECO:0000259" key="8">
    <source>
        <dbReference type="PROSITE" id="PS50011"/>
    </source>
</evidence>
<keyword evidence="3 6" id="KW-0547">Nucleotide-binding</keyword>
<protein>
    <recommendedName>
        <fullName evidence="8">Protein kinase domain-containing protein</fullName>
    </recommendedName>
</protein>
<evidence type="ECO:0000256" key="5">
    <source>
        <dbReference type="ARBA" id="ARBA00022840"/>
    </source>
</evidence>
<dbReference type="PANTHER" id="PTHR44329:SF289">
    <property type="entry name" value="SERINE_THREONINE-PROTEIN KINASE VIK"/>
    <property type="match status" value="1"/>
</dbReference>
<dbReference type="Pfam" id="PF07714">
    <property type="entry name" value="PK_Tyr_Ser-Thr"/>
    <property type="match status" value="2"/>
</dbReference>
<accession>A0A2K3CQ32</accession>
<organism evidence="9 10">
    <name type="scientific">Chlamydomonas reinhardtii</name>
    <name type="common">Chlamydomonas smithii</name>
    <dbReference type="NCBI Taxonomy" id="3055"/>
    <lineage>
        <taxon>Eukaryota</taxon>
        <taxon>Viridiplantae</taxon>
        <taxon>Chlorophyta</taxon>
        <taxon>core chlorophytes</taxon>
        <taxon>Chlorophyceae</taxon>
        <taxon>CS clade</taxon>
        <taxon>Chlamydomonadales</taxon>
        <taxon>Chlamydomonadaceae</taxon>
        <taxon>Chlamydomonas</taxon>
    </lineage>
</organism>
<keyword evidence="4" id="KW-0418">Kinase</keyword>
<dbReference type="Proteomes" id="UP000006906">
    <property type="component" value="Chromosome 17"/>
</dbReference>
<feature type="compositionally biased region" description="Low complexity" evidence="7">
    <location>
        <begin position="15"/>
        <end position="39"/>
    </location>
</feature>
<keyword evidence="1" id="KW-0723">Serine/threonine-protein kinase</keyword>
<feature type="compositionally biased region" description="Acidic residues" evidence="7">
    <location>
        <begin position="358"/>
        <end position="367"/>
    </location>
</feature>
<dbReference type="EMBL" id="CM008978">
    <property type="protein sequence ID" value="PNW70374.1"/>
    <property type="molecule type" value="Genomic_DNA"/>
</dbReference>
<feature type="compositionally biased region" description="Low complexity" evidence="7">
    <location>
        <begin position="297"/>
        <end position="331"/>
    </location>
</feature>
<dbReference type="InterPro" id="IPR017441">
    <property type="entry name" value="Protein_kinase_ATP_BS"/>
</dbReference>
<feature type="region of interest" description="Disordered" evidence="7">
    <location>
        <begin position="1"/>
        <end position="64"/>
    </location>
</feature>
<evidence type="ECO:0000313" key="10">
    <source>
        <dbReference type="Proteomes" id="UP000006906"/>
    </source>
</evidence>
<evidence type="ECO:0000256" key="6">
    <source>
        <dbReference type="PROSITE-ProRule" id="PRU10141"/>
    </source>
</evidence>
<dbReference type="Gramene" id="PNW70374">
    <property type="protein sequence ID" value="PNW70374"/>
    <property type="gene ID" value="CHLRE_17g717100v5"/>
</dbReference>
<dbReference type="SUPFAM" id="SSF56112">
    <property type="entry name" value="Protein kinase-like (PK-like)"/>
    <property type="match status" value="1"/>
</dbReference>
<keyword evidence="5 6" id="KW-0067">ATP-binding</keyword>
<dbReference type="PROSITE" id="PS00107">
    <property type="entry name" value="PROTEIN_KINASE_ATP"/>
    <property type="match status" value="1"/>
</dbReference>
<feature type="compositionally biased region" description="Polar residues" evidence="7">
    <location>
        <begin position="40"/>
        <end position="50"/>
    </location>
</feature>
<dbReference type="PANTHER" id="PTHR44329">
    <property type="entry name" value="SERINE/THREONINE-PROTEIN KINASE TNNI3K-RELATED"/>
    <property type="match status" value="1"/>
</dbReference>
<feature type="region of interest" description="Disordered" evidence="7">
    <location>
        <begin position="272"/>
        <end position="427"/>
    </location>
</feature>
<dbReference type="ExpressionAtlas" id="A0A2K3CQ32">
    <property type="expression patterns" value="baseline"/>
</dbReference>
<evidence type="ECO:0000256" key="1">
    <source>
        <dbReference type="ARBA" id="ARBA00022527"/>
    </source>
</evidence>
<dbReference type="STRING" id="3055.A0A2K3CQ32"/>
<dbReference type="Gene3D" id="1.10.510.10">
    <property type="entry name" value="Transferase(Phosphotransferase) domain 1"/>
    <property type="match status" value="2"/>
</dbReference>
<dbReference type="InterPro" id="IPR011009">
    <property type="entry name" value="Kinase-like_dom_sf"/>
</dbReference>
<feature type="compositionally biased region" description="Low complexity" evidence="7">
    <location>
        <begin position="394"/>
        <end position="410"/>
    </location>
</feature>
<feature type="binding site" evidence="6">
    <location>
        <position position="111"/>
    </location>
    <ligand>
        <name>ATP</name>
        <dbReference type="ChEBI" id="CHEBI:30616"/>
    </ligand>
</feature>
<feature type="compositionally biased region" description="Acidic residues" evidence="7">
    <location>
        <begin position="287"/>
        <end position="296"/>
    </location>
</feature>
<keyword evidence="10" id="KW-1185">Reference proteome</keyword>
<dbReference type="AlphaFoldDB" id="A0A2K3CQ32"/>
<dbReference type="Gramene" id="PNW70373">
    <property type="protein sequence ID" value="PNW70373"/>
    <property type="gene ID" value="CHLRE_17g717100v5"/>
</dbReference>
<dbReference type="InterPro" id="IPR008271">
    <property type="entry name" value="Ser/Thr_kinase_AS"/>
</dbReference>
<dbReference type="InterPro" id="IPR000719">
    <property type="entry name" value="Prot_kinase_dom"/>
</dbReference>
<dbReference type="GO" id="GO:0007165">
    <property type="term" value="P:signal transduction"/>
    <property type="evidence" value="ECO:0000318"/>
    <property type="project" value="GO_Central"/>
</dbReference>
<dbReference type="RefSeq" id="XP_042914644.1">
    <property type="nucleotide sequence ID" value="XM_043072186.1"/>
</dbReference>
<proteinExistence type="predicted"/>
<evidence type="ECO:0000256" key="3">
    <source>
        <dbReference type="ARBA" id="ARBA00022741"/>
    </source>
</evidence>
<dbReference type="RefSeq" id="XP_042914645.1">
    <property type="nucleotide sequence ID" value="XM_043072185.1"/>
</dbReference>